<keyword evidence="4" id="KW-0812">Transmembrane</keyword>
<dbReference type="Pfam" id="PF01103">
    <property type="entry name" value="Omp85"/>
    <property type="match status" value="1"/>
</dbReference>
<evidence type="ECO:0000256" key="4">
    <source>
        <dbReference type="ARBA" id="ARBA00022692"/>
    </source>
</evidence>
<keyword evidence="3" id="KW-1134">Transmembrane beta strand</keyword>
<evidence type="ECO:0000256" key="3">
    <source>
        <dbReference type="ARBA" id="ARBA00022452"/>
    </source>
</evidence>
<evidence type="ECO:0000313" key="7">
    <source>
        <dbReference type="EMBL" id="CEM56070.1"/>
    </source>
</evidence>
<comment type="subcellular location">
    <subcellularLocation>
        <location evidence="1">Mitochondrion outer membrane</location>
        <topology evidence="1">Multi-pass membrane protein</topology>
    </subcellularLocation>
</comment>
<dbReference type="GO" id="GO:0005741">
    <property type="term" value="C:mitochondrial outer membrane"/>
    <property type="evidence" value="ECO:0007669"/>
    <property type="project" value="UniProtKB-SubCell"/>
</dbReference>
<dbReference type="PhylomeDB" id="A0A0G4IFX8"/>
<protein>
    <recommendedName>
        <fullName evidence="6">Bacterial surface antigen (D15) domain-containing protein</fullName>
    </recommendedName>
</protein>
<dbReference type="InterPro" id="IPR000184">
    <property type="entry name" value="Bac_surfAg_D15"/>
</dbReference>
<reference evidence="7" key="1">
    <citation type="submission" date="2014-11" db="EMBL/GenBank/DDBJ databases">
        <authorList>
            <person name="Otto D Thomas"/>
            <person name="Naeem Raeece"/>
        </authorList>
    </citation>
    <scope>NUCLEOTIDE SEQUENCE</scope>
</reference>
<evidence type="ECO:0000259" key="6">
    <source>
        <dbReference type="Pfam" id="PF01103"/>
    </source>
</evidence>
<comment type="similarity">
    <text evidence="2">Belongs to the SAM50/omp85 family.</text>
</comment>
<accession>A0A0G4IFX8</accession>
<proteinExistence type="inferred from homology"/>
<sequence>MQAEVNGVYVNFVGLRRISYKCVEKEVEGIKNAKRLDRAFEEIHRSVTRLKALGVFTDVSAHLTGGVGPNSMGVNMIFEEKLPKREFSIRIDESGRPGIEGSFSQPAFLGNLQGLELSAGAMGRQDTELQAQWSFPKILGRHFPSDLRFFVTHRDFSVPSSFKEALKGAAFSLRSPDRAHTFTYTAVLRDLLPVTGGVRRASNEVLHSRMRTAKSALTYAYVRDRIGKVPVPREGSFIGLKAEVAGLGGDARHLKASADVERVWLLSNELDMVLNLTGSLGAAVPLKGAGAPAISAAPDRERVHLQDRFFIGGVSSYFTALRGFASRRVGPTSQCRIAEEPESTHAERIKAKRFDHVGGEAFAAATATVSAPLPYLGSVGGSGPRMFVSASAGNVLPQLNRDNVRAFLPSARVSLGVGISMPLPVGTFEFSYGLPLKASSSDDKDNWQFALRVRSIGGD</sequence>
<evidence type="ECO:0000256" key="2">
    <source>
        <dbReference type="ARBA" id="ARBA00010913"/>
    </source>
</evidence>
<dbReference type="InterPro" id="IPR039910">
    <property type="entry name" value="D15-like"/>
</dbReference>
<dbReference type="Gene3D" id="2.40.160.50">
    <property type="entry name" value="membrane protein fhac: a member of the omp85/tpsb transporter family"/>
    <property type="match status" value="1"/>
</dbReference>
<organism evidence="7">
    <name type="scientific">Chromera velia CCMP2878</name>
    <dbReference type="NCBI Taxonomy" id="1169474"/>
    <lineage>
        <taxon>Eukaryota</taxon>
        <taxon>Sar</taxon>
        <taxon>Alveolata</taxon>
        <taxon>Colpodellida</taxon>
        <taxon>Chromeraceae</taxon>
        <taxon>Chromera</taxon>
    </lineage>
</organism>
<feature type="domain" description="Bacterial surface antigen (D15)" evidence="6">
    <location>
        <begin position="113"/>
        <end position="450"/>
    </location>
</feature>
<keyword evidence="5" id="KW-0472">Membrane</keyword>
<evidence type="ECO:0000256" key="1">
    <source>
        <dbReference type="ARBA" id="ARBA00004374"/>
    </source>
</evidence>
<dbReference type="PANTHER" id="PTHR12815">
    <property type="entry name" value="SORTING AND ASSEMBLY MACHINERY SAMM50 PROTEIN FAMILY MEMBER"/>
    <property type="match status" value="1"/>
</dbReference>
<evidence type="ECO:0000256" key="5">
    <source>
        <dbReference type="ARBA" id="ARBA00023136"/>
    </source>
</evidence>
<dbReference type="PANTHER" id="PTHR12815:SF18">
    <property type="entry name" value="SORTING AND ASSEMBLY MACHINERY COMPONENT 50 HOMOLOG"/>
    <property type="match status" value="1"/>
</dbReference>
<gene>
    <name evidence="7" type="ORF">Cvel_14064</name>
</gene>
<dbReference type="VEuPathDB" id="CryptoDB:Cvel_14064"/>
<dbReference type="AlphaFoldDB" id="A0A0G4IFX8"/>
<dbReference type="EMBL" id="CDMZ01005939">
    <property type="protein sequence ID" value="CEM56070.1"/>
    <property type="molecule type" value="Genomic_DNA"/>
</dbReference>
<name>A0A0G4IFX8_9ALVE</name>